<dbReference type="InterPro" id="IPR000794">
    <property type="entry name" value="Beta-ketoacyl_synthase"/>
</dbReference>
<evidence type="ECO:0000313" key="3">
    <source>
        <dbReference type="EMBL" id="AHB48227.1"/>
    </source>
</evidence>
<dbReference type="EMBL" id="CP006912">
    <property type="protein sequence ID" value="AHB48227.1"/>
    <property type="molecule type" value="Genomic_DNA"/>
</dbReference>
<dbReference type="Pfam" id="PF00109">
    <property type="entry name" value="ketoacyl-synt"/>
    <property type="match status" value="1"/>
</dbReference>
<organism evidence="3 4">
    <name type="scientific">Hyphomicrobium nitrativorans NL23</name>
    <dbReference type="NCBI Taxonomy" id="1029756"/>
    <lineage>
        <taxon>Bacteria</taxon>
        <taxon>Pseudomonadati</taxon>
        <taxon>Pseudomonadota</taxon>
        <taxon>Alphaproteobacteria</taxon>
        <taxon>Hyphomicrobiales</taxon>
        <taxon>Hyphomicrobiaceae</taxon>
        <taxon>Hyphomicrobium</taxon>
    </lineage>
</organism>
<sequence>MGRITDKREVWITGIGLASSLGADTEAHGALFSGEAVEPSVDEDRYDPYPVHPLAELDFGRQIPKKSDLRQMEAWQRIGVYAAGLALTDAGVAGDGALLDRTHLAVAAGSGERDTKVDCDVLERLDQRGDAAVLAKEVLPGALRPTLFLAQLSNMLAGNISIVHSVTGSSRTFMGEEIAGLAAMENAFRRIQAGQADIVLAGGALNAEREDLLLGYEIGHNLWRGGHRPVWARAREGGGFTPGSVGAFLVLEARSHAEARGAAPYARISALETERTQRQAGDVTRALSELLERLGVPVPTGPLPVLSGASGVAPITEEELSFFDDLTARGRAPITRAYGSLIGHGVEAHFPAGIALAALALRHGQLPPPSETDDIELPLTGAIDRVLVTGVGHWRGEGLALLDRVSEKTA</sequence>
<dbReference type="GO" id="GO:0004315">
    <property type="term" value="F:3-oxoacyl-[acyl-carrier-protein] synthase activity"/>
    <property type="evidence" value="ECO:0007669"/>
    <property type="project" value="TreeGrafter"/>
</dbReference>
<gene>
    <name evidence="3" type="ORF">W911_07295</name>
</gene>
<dbReference type="HOGENOM" id="CLU_000022_69_3_5"/>
<protein>
    <submittedName>
        <fullName evidence="3">3-oxoacyl-ACP synthase</fullName>
    </submittedName>
</protein>
<dbReference type="InterPro" id="IPR014030">
    <property type="entry name" value="Ketoacyl_synth_N"/>
</dbReference>
<keyword evidence="4" id="KW-1185">Reference proteome</keyword>
<dbReference type="NCBIfam" id="NF005084">
    <property type="entry name" value="PRK06519.1"/>
    <property type="match status" value="1"/>
</dbReference>
<reference evidence="3 4" key="1">
    <citation type="journal article" date="2014" name="Genome Announc.">
        <title>Complete Genome Sequence of Hyphomicrobium nitrativorans Strain NL23, a Denitrifying Bacterium Isolated from Biofilm of a Methanol-Fed Denitrification System Treating Seawater at the Montreal Biodome.</title>
        <authorList>
            <person name="Martineau C."/>
            <person name="Villeneuve C."/>
            <person name="Mauffrey F."/>
            <person name="Villemur R."/>
        </authorList>
    </citation>
    <scope>NUCLEOTIDE SEQUENCE [LARGE SCALE GENOMIC DNA]</scope>
    <source>
        <strain evidence="3">NL23</strain>
    </source>
</reference>
<dbReference type="SUPFAM" id="SSF53901">
    <property type="entry name" value="Thiolase-like"/>
    <property type="match status" value="2"/>
</dbReference>
<evidence type="ECO:0000256" key="1">
    <source>
        <dbReference type="ARBA" id="ARBA00022679"/>
    </source>
</evidence>
<proteinExistence type="predicted"/>
<evidence type="ECO:0000313" key="4">
    <source>
        <dbReference type="Proteomes" id="UP000018542"/>
    </source>
</evidence>
<feature type="domain" description="Beta-ketoacyl synthase-like N-terminal" evidence="2">
    <location>
        <begin position="8"/>
        <end position="256"/>
    </location>
</feature>
<dbReference type="Gene3D" id="3.40.47.10">
    <property type="match status" value="1"/>
</dbReference>
<dbReference type="InterPro" id="IPR016039">
    <property type="entry name" value="Thiolase-like"/>
</dbReference>
<name>V5SCL2_9HYPH</name>
<dbReference type="RefSeq" id="WP_023786847.1">
    <property type="nucleotide sequence ID" value="NC_022997.1"/>
</dbReference>
<dbReference type="Proteomes" id="UP000018542">
    <property type="component" value="Chromosome"/>
</dbReference>
<dbReference type="PANTHER" id="PTHR11712">
    <property type="entry name" value="POLYKETIDE SYNTHASE-RELATED"/>
    <property type="match status" value="1"/>
</dbReference>
<evidence type="ECO:0000259" key="2">
    <source>
        <dbReference type="Pfam" id="PF00109"/>
    </source>
</evidence>
<dbReference type="AlphaFoldDB" id="V5SCL2"/>
<dbReference type="PATRIC" id="fig|1029756.8.peg.1528"/>
<dbReference type="STRING" id="1029756.W911_07295"/>
<dbReference type="GO" id="GO:0006633">
    <property type="term" value="P:fatty acid biosynthetic process"/>
    <property type="evidence" value="ECO:0007669"/>
    <property type="project" value="TreeGrafter"/>
</dbReference>
<dbReference type="PANTHER" id="PTHR11712:SF336">
    <property type="entry name" value="3-OXOACYL-[ACYL-CARRIER-PROTEIN] SYNTHASE, MITOCHONDRIAL"/>
    <property type="match status" value="1"/>
</dbReference>
<keyword evidence="1" id="KW-0808">Transferase</keyword>
<dbReference type="OrthoDB" id="9808685at2"/>
<dbReference type="KEGG" id="hni:W911_07295"/>
<accession>V5SCL2</accession>